<keyword evidence="2" id="KW-1185">Reference proteome</keyword>
<organism evidence="1 2">
    <name type="scientific">Polaribacter glomeratus</name>
    <dbReference type="NCBI Taxonomy" id="102"/>
    <lineage>
        <taxon>Bacteria</taxon>
        <taxon>Pseudomonadati</taxon>
        <taxon>Bacteroidota</taxon>
        <taxon>Flavobacteriia</taxon>
        <taxon>Flavobacteriales</taxon>
        <taxon>Flavobacteriaceae</taxon>
    </lineage>
</organism>
<sequence>MKKLVFLLVFTCLLYNCTKKDSKVQLQKELWNLEKREQFLENRNDSTTWDTEMLKNDKQFIGIADFGPFEFGAFPVSDYDLIGKESFKGLGSISEEFELGNKQILMNSFSVGNNELNKNRLKELKDAVFFHLIILTDTIDTVNYNLNQRTPVSRNHPDYLGQGFIKTKNNRIDYVAFQTAENAAYAIINTRLFDLNFGKTILIAPQKDKSLRSFQVKSPTISSDSIIDYTKKLLNKQKVVEFFGKKENI</sequence>
<evidence type="ECO:0000313" key="2">
    <source>
        <dbReference type="Proteomes" id="UP000239068"/>
    </source>
</evidence>
<gene>
    <name evidence="1" type="ORF">BTO16_12015</name>
</gene>
<proteinExistence type="predicted"/>
<dbReference type="EMBL" id="MSCM01000002">
    <property type="protein sequence ID" value="PQJ76612.1"/>
    <property type="molecule type" value="Genomic_DNA"/>
</dbReference>
<accession>A0A2S7WH75</accession>
<evidence type="ECO:0000313" key="1">
    <source>
        <dbReference type="EMBL" id="PQJ76612.1"/>
    </source>
</evidence>
<dbReference type="AlphaFoldDB" id="A0A2S7WH75"/>
<protein>
    <submittedName>
        <fullName evidence="1">Uncharacterized protein</fullName>
    </submittedName>
</protein>
<comment type="caution">
    <text evidence="1">The sequence shown here is derived from an EMBL/GenBank/DDBJ whole genome shotgun (WGS) entry which is preliminary data.</text>
</comment>
<dbReference type="Proteomes" id="UP000239068">
    <property type="component" value="Unassembled WGS sequence"/>
</dbReference>
<dbReference type="OrthoDB" id="1451563at2"/>
<dbReference type="RefSeq" id="WP_105021928.1">
    <property type="nucleotide sequence ID" value="NZ_MSCM01000002.1"/>
</dbReference>
<reference evidence="1 2" key="1">
    <citation type="submission" date="2016-12" db="EMBL/GenBank/DDBJ databases">
        <title>Trade-off between light-utilization and light-protection in marine flavobacteria.</title>
        <authorList>
            <person name="Kumagai Y."/>
            <person name="Yoshizawa S."/>
            <person name="Kogure K."/>
            <person name="Iwasaki W."/>
        </authorList>
    </citation>
    <scope>NUCLEOTIDE SEQUENCE [LARGE SCALE GENOMIC DNA]</scope>
    <source>
        <strain evidence="1 2">ATCC 43844</strain>
    </source>
</reference>
<name>A0A2S7WH75_9FLAO</name>